<sequence>MESTVEKEAKASNIDCDGKRRVGCPVTLTHEDDLALVQPNAPLFPISTRSRPPGGIVTRLHIVAPVSRLWRAGRCHPVVTLHLIFLQQPDSVVVMAETISVM</sequence>
<reference evidence="1" key="1">
    <citation type="submission" date="2021-10" db="EMBL/GenBank/DDBJ databases">
        <title>Melipona bicolor Genome sequencing and assembly.</title>
        <authorList>
            <person name="Araujo N.S."/>
            <person name="Arias M.C."/>
        </authorList>
    </citation>
    <scope>NUCLEOTIDE SEQUENCE</scope>
    <source>
        <strain evidence="1">USP_2M_L1-L4_2017</strain>
        <tissue evidence="1">Whole body</tissue>
    </source>
</reference>
<gene>
    <name evidence="1" type="ORF">K0M31_000268</name>
</gene>
<evidence type="ECO:0000313" key="2">
    <source>
        <dbReference type="Proteomes" id="UP001177670"/>
    </source>
</evidence>
<name>A0AA40GD82_9HYME</name>
<proteinExistence type="predicted"/>
<protein>
    <submittedName>
        <fullName evidence="1">Uncharacterized protein</fullName>
    </submittedName>
</protein>
<comment type="caution">
    <text evidence="1">The sequence shown here is derived from an EMBL/GenBank/DDBJ whole genome shotgun (WGS) entry which is preliminary data.</text>
</comment>
<accession>A0AA40GD82</accession>
<dbReference type="EMBL" id="JAHYIQ010000001">
    <property type="protein sequence ID" value="KAK1135683.1"/>
    <property type="molecule type" value="Genomic_DNA"/>
</dbReference>
<dbReference type="AlphaFoldDB" id="A0AA40GD82"/>
<evidence type="ECO:0000313" key="1">
    <source>
        <dbReference type="EMBL" id="KAK1135683.1"/>
    </source>
</evidence>
<dbReference type="Proteomes" id="UP001177670">
    <property type="component" value="Unassembled WGS sequence"/>
</dbReference>
<keyword evidence="2" id="KW-1185">Reference proteome</keyword>
<organism evidence="1 2">
    <name type="scientific">Melipona bicolor</name>
    <dbReference type="NCBI Taxonomy" id="60889"/>
    <lineage>
        <taxon>Eukaryota</taxon>
        <taxon>Metazoa</taxon>
        <taxon>Ecdysozoa</taxon>
        <taxon>Arthropoda</taxon>
        <taxon>Hexapoda</taxon>
        <taxon>Insecta</taxon>
        <taxon>Pterygota</taxon>
        <taxon>Neoptera</taxon>
        <taxon>Endopterygota</taxon>
        <taxon>Hymenoptera</taxon>
        <taxon>Apocrita</taxon>
        <taxon>Aculeata</taxon>
        <taxon>Apoidea</taxon>
        <taxon>Anthophila</taxon>
        <taxon>Apidae</taxon>
        <taxon>Melipona</taxon>
    </lineage>
</organism>